<dbReference type="Gene3D" id="6.10.140.2040">
    <property type="match status" value="2"/>
</dbReference>
<sequence length="135" mass="14872">MALSGDAPLSPTASEAKELLEQRLAHRPAAAELEQQNILRNHGLAPSLQAARDELAKHQLEGKVENFLEKRPERDELLKKGILKNDGDGKIAPALQAKREELERSRLGDKLEKDIAARPDADKLRAQGILVDESS</sequence>
<organism evidence="3 4">
    <name type="scientific">Pseudozyma flocculosa</name>
    <dbReference type="NCBI Taxonomy" id="84751"/>
    <lineage>
        <taxon>Eukaryota</taxon>
        <taxon>Fungi</taxon>
        <taxon>Dikarya</taxon>
        <taxon>Basidiomycota</taxon>
        <taxon>Ustilaginomycotina</taxon>
        <taxon>Ustilaginomycetes</taxon>
        <taxon>Ustilaginales</taxon>
        <taxon>Ustilaginaceae</taxon>
        <taxon>Pseudozyma</taxon>
    </lineage>
</organism>
<keyword evidence="1" id="KW-0677">Repeat</keyword>
<dbReference type="EMBL" id="OOIP01000008">
    <property type="protein sequence ID" value="SPO37828.1"/>
    <property type="molecule type" value="Genomic_DNA"/>
</dbReference>
<dbReference type="InterPro" id="IPR004018">
    <property type="entry name" value="RPEL_repeat"/>
</dbReference>
<name>A0A5C3F064_9BASI</name>
<dbReference type="AlphaFoldDB" id="A0A5C3F064"/>
<protein>
    <submittedName>
        <fullName evidence="3">Related to RPEL repeat protein</fullName>
    </submittedName>
</protein>
<accession>A0A5C3F064</accession>
<proteinExistence type="predicted"/>
<reference evidence="3 4" key="1">
    <citation type="submission" date="2018-03" db="EMBL/GenBank/DDBJ databases">
        <authorList>
            <person name="Guldener U."/>
        </authorList>
    </citation>
    <scope>NUCLEOTIDE SEQUENCE [LARGE SCALE GENOMIC DNA]</scope>
    <source>
        <strain evidence="3 4">DAOM196992</strain>
    </source>
</reference>
<keyword evidence="4" id="KW-1185">Reference proteome</keyword>
<evidence type="ECO:0000313" key="3">
    <source>
        <dbReference type="EMBL" id="SPO37828.1"/>
    </source>
</evidence>
<evidence type="ECO:0000313" key="4">
    <source>
        <dbReference type="Proteomes" id="UP000323386"/>
    </source>
</evidence>
<evidence type="ECO:0000256" key="2">
    <source>
        <dbReference type="PROSITE-ProRule" id="PRU00401"/>
    </source>
</evidence>
<dbReference type="Pfam" id="PF02755">
    <property type="entry name" value="RPEL"/>
    <property type="match status" value="1"/>
</dbReference>
<dbReference type="OrthoDB" id="197676at2759"/>
<feature type="repeat" description="RPEL" evidence="2">
    <location>
        <begin position="18"/>
        <end position="43"/>
    </location>
</feature>
<dbReference type="SMART" id="SM00707">
    <property type="entry name" value="RPEL"/>
    <property type="match status" value="3"/>
</dbReference>
<gene>
    <name evidence="3" type="ORF">PSFLO_03305</name>
</gene>
<evidence type="ECO:0000256" key="1">
    <source>
        <dbReference type="ARBA" id="ARBA00022737"/>
    </source>
</evidence>
<dbReference type="Proteomes" id="UP000323386">
    <property type="component" value="Unassembled WGS sequence"/>
</dbReference>
<dbReference type="PROSITE" id="PS51073">
    <property type="entry name" value="RPEL"/>
    <property type="match status" value="1"/>
</dbReference>